<reference evidence="1 2" key="1">
    <citation type="submission" date="2016-10" db="EMBL/GenBank/DDBJ databases">
        <authorList>
            <person name="Varghese N."/>
            <person name="Submissions S."/>
        </authorList>
    </citation>
    <scope>NUCLEOTIDE SEQUENCE [LARGE SCALE GENOMIC DNA]</scope>
    <source>
        <strain evidence="1 2">WC1T17</strain>
    </source>
</reference>
<comment type="caution">
    <text evidence="1">The sequence shown here is derived from an EMBL/GenBank/DDBJ whole genome shotgun (WGS) entry which is preliminary data.</text>
</comment>
<organism evidence="1 2">
    <name type="scientific">Ligilactobacillus ruminis</name>
    <dbReference type="NCBI Taxonomy" id="1623"/>
    <lineage>
        <taxon>Bacteria</taxon>
        <taxon>Bacillati</taxon>
        <taxon>Bacillota</taxon>
        <taxon>Bacilli</taxon>
        <taxon>Lactobacillales</taxon>
        <taxon>Lactobacillaceae</taxon>
        <taxon>Ligilactobacillus</taxon>
    </lineage>
</organism>
<evidence type="ECO:0000313" key="1">
    <source>
        <dbReference type="EMBL" id="SEM34467.1"/>
    </source>
</evidence>
<gene>
    <name evidence="1" type="ORF">SAMN05216431_101165</name>
</gene>
<name>A0ABY1A978_9LACO</name>
<dbReference type="EMBL" id="FOCC01000001">
    <property type="protein sequence ID" value="SEM34467.1"/>
    <property type="molecule type" value="Genomic_DNA"/>
</dbReference>
<accession>A0ABY1A978</accession>
<protein>
    <submittedName>
        <fullName evidence="1">Uncharacterized protein</fullName>
    </submittedName>
</protein>
<proteinExistence type="predicted"/>
<evidence type="ECO:0000313" key="2">
    <source>
        <dbReference type="Proteomes" id="UP000182089"/>
    </source>
</evidence>
<dbReference type="Proteomes" id="UP000182089">
    <property type="component" value="Unassembled WGS sequence"/>
</dbReference>
<sequence>MEKAKVQTLGKYTVLVLSKGFKTKTDEYYLSQAKDGTLTLVPRQQN</sequence>